<dbReference type="EMBL" id="UOFY01000027">
    <property type="protein sequence ID" value="VAX08141.1"/>
    <property type="molecule type" value="Genomic_DNA"/>
</dbReference>
<accession>A0A3B1B217</accession>
<evidence type="ECO:0000256" key="1">
    <source>
        <dbReference type="SAM" id="MobiDB-lite"/>
    </source>
</evidence>
<dbReference type="AlphaFoldDB" id="A0A3B1B217"/>
<reference evidence="3" key="1">
    <citation type="submission" date="2018-06" db="EMBL/GenBank/DDBJ databases">
        <authorList>
            <person name="Zhirakovskaya E."/>
        </authorList>
    </citation>
    <scope>NUCLEOTIDE SEQUENCE</scope>
</reference>
<dbReference type="SMART" id="SM00327">
    <property type="entry name" value="VWA"/>
    <property type="match status" value="1"/>
</dbReference>
<dbReference type="Gene3D" id="3.40.50.410">
    <property type="entry name" value="von Willebrand factor, type A domain"/>
    <property type="match status" value="1"/>
</dbReference>
<organism evidence="3">
    <name type="scientific">hydrothermal vent metagenome</name>
    <dbReference type="NCBI Taxonomy" id="652676"/>
    <lineage>
        <taxon>unclassified sequences</taxon>
        <taxon>metagenomes</taxon>
        <taxon>ecological metagenomes</taxon>
    </lineage>
</organism>
<feature type="domain" description="VWFA" evidence="2">
    <location>
        <begin position="519"/>
        <end position="700"/>
    </location>
</feature>
<protein>
    <submittedName>
        <fullName evidence="3">Nitric oxide reductase activation protein NorD</fullName>
    </submittedName>
</protein>
<dbReference type="PANTHER" id="PTHR41248:SF1">
    <property type="entry name" value="NORD PROTEIN"/>
    <property type="match status" value="1"/>
</dbReference>
<dbReference type="InterPro" id="IPR036465">
    <property type="entry name" value="vWFA_dom_sf"/>
</dbReference>
<sequence length="702" mass="80877">MKQPALSEKKIIRLLDDYLDVEFSFLKTEQHAHTLADLVHAEQIYLLDWVKHIASTNIQLAWQFIEQAVPLLDNMDRKIIANWALHAMDVYDQSGLHSALAVIRDVHNFIQTSHERRIGASFTEHSNILLHFIHGLSGRKLELKEAEEIFTDTETLYLPSVVASLNQPQKNFIFYKSIVVMLWAQVRFSSFPLSLMEYLDQHPEPEKFLALYHALETLRLQACIQRELPGLYRRMQDIQQQLEPGRLDFHWQQLAHELAPADKSADDSLRLAQDKLGKLSPPATSCFQGTLKPETVFTIMSQRMEKEKLLLRVALAELEKELNQNKDKPGKLEAKYQPDPESAENTPIDISLDDQPIAPPDGIKTLASSIMLDFGDIPDEHLVAAGPGDYDPALLEEKELDPDDVWKGPYHEEGASLYNEWDFRRQNYRKNWCAVREKTIDPVYDDFVDLTLNKYSGLIKHLRKTFEAMRDEDKLLKRQSDGDSVDIDALVEALADARDGSEMSDRLFTRMHRTERNIAVVFMVDMSGSTKGWINEAERESLILLCEALESLGDRYAIYGFSGMARKRCEIYRIKEFSERYNAEIKARISGIEAKDYTRMGFAIRHLTQKLIEVDARTRILITLSDGKPDDYDSYRGEYGIEDTRRALIEARRDGIHPYCITIDEEARDYLLHMYGPAAFTVIDKVHQLPLKVSDIYRRLTV</sequence>
<gene>
    <name evidence="3" type="ORF">MNBD_GAMMA25-423</name>
</gene>
<evidence type="ECO:0000259" key="2">
    <source>
        <dbReference type="PROSITE" id="PS50234"/>
    </source>
</evidence>
<dbReference type="PANTHER" id="PTHR41248">
    <property type="entry name" value="NORD PROTEIN"/>
    <property type="match status" value="1"/>
</dbReference>
<dbReference type="CDD" id="cd01454">
    <property type="entry name" value="vWA_norD_type"/>
    <property type="match status" value="1"/>
</dbReference>
<dbReference type="InterPro" id="IPR002035">
    <property type="entry name" value="VWF_A"/>
</dbReference>
<feature type="region of interest" description="Disordered" evidence="1">
    <location>
        <begin position="324"/>
        <end position="345"/>
    </location>
</feature>
<proteinExistence type="predicted"/>
<feature type="compositionally biased region" description="Basic and acidic residues" evidence="1">
    <location>
        <begin position="324"/>
        <end position="338"/>
    </location>
</feature>
<dbReference type="PROSITE" id="PS50234">
    <property type="entry name" value="VWFA"/>
    <property type="match status" value="1"/>
</dbReference>
<dbReference type="InterPro" id="IPR051928">
    <property type="entry name" value="NorD/CobT"/>
</dbReference>
<dbReference type="SUPFAM" id="SSF53300">
    <property type="entry name" value="vWA-like"/>
    <property type="match status" value="1"/>
</dbReference>
<evidence type="ECO:0000313" key="3">
    <source>
        <dbReference type="EMBL" id="VAX08141.1"/>
    </source>
</evidence>
<name>A0A3B1B217_9ZZZZ</name>